<dbReference type="Proteomes" id="UP000185783">
    <property type="component" value="Unassembled WGS sequence"/>
</dbReference>
<name>A0A1U7JD09_9HYPH</name>
<organism evidence="2 3">
    <name type="scientific">Pseudovibrio exalbescens</name>
    <dbReference type="NCBI Taxonomy" id="197461"/>
    <lineage>
        <taxon>Bacteria</taxon>
        <taxon>Pseudomonadati</taxon>
        <taxon>Pseudomonadota</taxon>
        <taxon>Alphaproteobacteria</taxon>
        <taxon>Hyphomicrobiales</taxon>
        <taxon>Stappiaceae</taxon>
        <taxon>Pseudovibrio</taxon>
    </lineage>
</organism>
<evidence type="ECO:0000313" key="2">
    <source>
        <dbReference type="EMBL" id="OKL42562.1"/>
    </source>
</evidence>
<protein>
    <submittedName>
        <fullName evidence="2">Uncharacterized protein</fullName>
    </submittedName>
</protein>
<reference evidence="2 3" key="1">
    <citation type="submission" date="2016-03" db="EMBL/GenBank/DDBJ databases">
        <title>Genome sequence of Nesiotobacter sp. nov., a moderately halophilic alphaproteobacterium isolated from the Yellow Sea, China.</title>
        <authorList>
            <person name="Zhang G."/>
            <person name="Zhang R."/>
        </authorList>
    </citation>
    <scope>NUCLEOTIDE SEQUENCE [LARGE SCALE GENOMIC DNA]</scope>
    <source>
        <strain evidence="2 3">WB1-6</strain>
    </source>
</reference>
<dbReference type="STRING" id="197461.A3843_18050"/>
<proteinExistence type="predicted"/>
<dbReference type="OrthoDB" id="7172864at2"/>
<dbReference type="AlphaFoldDB" id="A0A1U7JD09"/>
<evidence type="ECO:0000313" key="3">
    <source>
        <dbReference type="Proteomes" id="UP000185783"/>
    </source>
</evidence>
<dbReference type="EMBL" id="LVVZ01000041">
    <property type="protein sequence ID" value="OKL42562.1"/>
    <property type="molecule type" value="Genomic_DNA"/>
</dbReference>
<feature type="region of interest" description="Disordered" evidence="1">
    <location>
        <begin position="1"/>
        <end position="24"/>
    </location>
</feature>
<sequence>MEAHSEELGQGEMSPENLERANINPSTGLATDYLNHFNEVVMLLEMMPDLPDCAGDVLIWQPCDYIQHFEQSNFSEKRLAIKAFDCSPTDLRDALNQTVALIDAEVLSLQALIENAEALSPEILHEIQHRATTFIRPLITQASGIIHGHIPDDAEALEDATQADVDALFS</sequence>
<accession>A0A1U7JD09</accession>
<dbReference type="RefSeq" id="WP_028482595.1">
    <property type="nucleotide sequence ID" value="NZ_LVVZ01000041.1"/>
</dbReference>
<keyword evidence="3" id="KW-1185">Reference proteome</keyword>
<comment type="caution">
    <text evidence="2">The sequence shown here is derived from an EMBL/GenBank/DDBJ whole genome shotgun (WGS) entry which is preliminary data.</text>
</comment>
<gene>
    <name evidence="2" type="ORF">A3843_18050</name>
</gene>
<evidence type="ECO:0000256" key="1">
    <source>
        <dbReference type="SAM" id="MobiDB-lite"/>
    </source>
</evidence>